<dbReference type="Pfam" id="PF00561">
    <property type="entry name" value="Abhydrolase_1"/>
    <property type="match status" value="1"/>
</dbReference>
<proteinExistence type="predicted"/>
<reference evidence="4" key="1">
    <citation type="journal article" date="2019" name="Int. J. Syst. Evol. Microbiol.">
        <title>The Global Catalogue of Microorganisms (GCM) 10K type strain sequencing project: providing services to taxonomists for standard genome sequencing and annotation.</title>
        <authorList>
            <consortium name="The Broad Institute Genomics Platform"/>
            <consortium name="The Broad Institute Genome Sequencing Center for Infectious Disease"/>
            <person name="Wu L."/>
            <person name="Ma J."/>
        </authorList>
    </citation>
    <scope>NUCLEOTIDE SEQUENCE [LARGE SCALE GENOMIC DNA]</scope>
    <source>
        <strain evidence="4">CGMCC 4.7093</strain>
    </source>
</reference>
<dbReference type="PRINTS" id="PR00111">
    <property type="entry name" value="ABHYDROLASE"/>
</dbReference>
<gene>
    <name evidence="3" type="ORF">ACFPBZ_22190</name>
</gene>
<name>A0ABV9YUE1_9PSEU</name>
<accession>A0ABV9YUE1</accession>
<dbReference type="InterPro" id="IPR000073">
    <property type="entry name" value="AB_hydrolase_1"/>
</dbReference>
<dbReference type="EMBL" id="JBHSIV010000028">
    <property type="protein sequence ID" value="MFC5064949.1"/>
    <property type="molecule type" value="Genomic_DNA"/>
</dbReference>
<comment type="caution">
    <text evidence="3">The sequence shown here is derived from an EMBL/GenBank/DDBJ whole genome shotgun (WGS) entry which is preliminary data.</text>
</comment>
<dbReference type="GO" id="GO:0016787">
    <property type="term" value="F:hydrolase activity"/>
    <property type="evidence" value="ECO:0007669"/>
    <property type="project" value="UniProtKB-KW"/>
</dbReference>
<dbReference type="Proteomes" id="UP001595947">
    <property type="component" value="Unassembled WGS sequence"/>
</dbReference>
<organism evidence="3 4">
    <name type="scientific">Actinomycetospora atypica</name>
    <dbReference type="NCBI Taxonomy" id="1290095"/>
    <lineage>
        <taxon>Bacteria</taxon>
        <taxon>Bacillati</taxon>
        <taxon>Actinomycetota</taxon>
        <taxon>Actinomycetes</taxon>
        <taxon>Pseudonocardiales</taxon>
        <taxon>Pseudonocardiaceae</taxon>
        <taxon>Actinomycetospora</taxon>
    </lineage>
</organism>
<dbReference type="Gene3D" id="3.40.50.1820">
    <property type="entry name" value="alpha/beta hydrolase"/>
    <property type="match status" value="1"/>
</dbReference>
<dbReference type="RefSeq" id="WP_378038287.1">
    <property type="nucleotide sequence ID" value="NZ_JBHSIV010000028.1"/>
</dbReference>
<keyword evidence="1 3" id="KW-0378">Hydrolase</keyword>
<dbReference type="InterPro" id="IPR029058">
    <property type="entry name" value="AB_hydrolase_fold"/>
</dbReference>
<keyword evidence="4" id="KW-1185">Reference proteome</keyword>
<protein>
    <submittedName>
        <fullName evidence="3">Alpha/beta fold hydrolase</fullName>
    </submittedName>
</protein>
<evidence type="ECO:0000313" key="4">
    <source>
        <dbReference type="Proteomes" id="UP001595947"/>
    </source>
</evidence>
<evidence type="ECO:0000313" key="3">
    <source>
        <dbReference type="EMBL" id="MFC5064949.1"/>
    </source>
</evidence>
<dbReference type="PANTHER" id="PTHR43329">
    <property type="entry name" value="EPOXIDE HYDROLASE"/>
    <property type="match status" value="1"/>
</dbReference>
<evidence type="ECO:0000259" key="2">
    <source>
        <dbReference type="Pfam" id="PF00561"/>
    </source>
</evidence>
<feature type="domain" description="AB hydrolase-1" evidence="2">
    <location>
        <begin position="29"/>
        <end position="277"/>
    </location>
</feature>
<dbReference type="PRINTS" id="PR00412">
    <property type="entry name" value="EPOXHYDRLASE"/>
</dbReference>
<dbReference type="SUPFAM" id="SSF53474">
    <property type="entry name" value="alpha/beta-Hydrolases"/>
    <property type="match status" value="1"/>
</dbReference>
<sequence>MAQLPEPFTYRDVDADGTTIHTAVGGEGPPVLLLHGYPQSSVMWRDVAPALARDHTVVVTDLRGYGESDKPAPDEANRRYAKREMAADQVAVMRSLGFDRFDLVGHDRGARVAHRLTLDHPDAVSRLAVLDIVPTRHVFTHVDRALAHGYFHWFFLATGGDVPETLLAGAPEFWIRTMVERLLAPGVTIADDVMADYVRYFSDPACIAATTADYKAGASSDLEDDEVSWDAGDRVACPLLVLWGEHGFVGKAYEPVAVWQDYATDVTGRAMPSGHFIPEEAPEQVVSELQGWLTPREQ</sequence>
<evidence type="ECO:0000256" key="1">
    <source>
        <dbReference type="ARBA" id="ARBA00022801"/>
    </source>
</evidence>
<dbReference type="InterPro" id="IPR000639">
    <property type="entry name" value="Epox_hydrolase-like"/>
</dbReference>